<dbReference type="OrthoDB" id="286090at2"/>
<gene>
    <name evidence="1" type="ORF">B0H99_10321</name>
</gene>
<keyword evidence="2" id="KW-1185">Reference proteome</keyword>
<dbReference type="EMBL" id="PYAT01000003">
    <property type="protein sequence ID" value="PSL40889.1"/>
    <property type="molecule type" value="Genomic_DNA"/>
</dbReference>
<reference evidence="1 2" key="1">
    <citation type="submission" date="2018-03" db="EMBL/GenBank/DDBJ databases">
        <title>Genomic Encyclopedia of Type Strains, Phase III (KMG-III): the genomes of soil and plant-associated and newly described type strains.</title>
        <authorList>
            <person name="Whitman W."/>
        </authorList>
    </citation>
    <scope>NUCLEOTIDE SEQUENCE [LARGE SCALE GENOMIC DNA]</scope>
    <source>
        <strain evidence="1 2">CGMCC 1.12259</strain>
    </source>
</reference>
<sequence>MKSIRVTKYNPRNRDANGHYTLVEEWTSISDVGDSYEDQVFTIDQYLAAEEKYIKAVEVLLQNTGVTNLKIVSLENHNNETDLNLAEGKTIPRRLVKELVKMILRERVWGKLVAKNQFEVHFGYDYYMYFVGESLTDEIVEELKRIEGLYVENFQSPYLDQ</sequence>
<protein>
    <submittedName>
        <fullName evidence="1">Uncharacterized protein</fullName>
    </submittedName>
</protein>
<proteinExistence type="predicted"/>
<name>A0A2P8H3W4_9BACL</name>
<dbReference type="AlphaFoldDB" id="A0A2P8H3W4"/>
<evidence type="ECO:0000313" key="2">
    <source>
        <dbReference type="Proteomes" id="UP000242682"/>
    </source>
</evidence>
<dbReference type="RefSeq" id="WP_106532401.1">
    <property type="nucleotide sequence ID" value="NZ_PYAT01000003.1"/>
</dbReference>
<evidence type="ECO:0000313" key="1">
    <source>
        <dbReference type="EMBL" id="PSL40889.1"/>
    </source>
</evidence>
<dbReference type="Proteomes" id="UP000242682">
    <property type="component" value="Unassembled WGS sequence"/>
</dbReference>
<organism evidence="1 2">
    <name type="scientific">Planomicrobium soli</name>
    <dbReference type="NCBI Taxonomy" id="1176648"/>
    <lineage>
        <taxon>Bacteria</taxon>
        <taxon>Bacillati</taxon>
        <taxon>Bacillota</taxon>
        <taxon>Bacilli</taxon>
        <taxon>Bacillales</taxon>
        <taxon>Caryophanaceae</taxon>
        <taxon>Planomicrobium</taxon>
    </lineage>
</organism>
<comment type="caution">
    <text evidence="1">The sequence shown here is derived from an EMBL/GenBank/DDBJ whole genome shotgun (WGS) entry which is preliminary data.</text>
</comment>
<accession>A0A2P8H3W4</accession>